<accession>A0ABT6D2U5</accession>
<protein>
    <recommendedName>
        <fullName evidence="3">DUF3642 domain-containing protein</fullName>
    </recommendedName>
</protein>
<name>A0ABT6D2U5_9LACO</name>
<evidence type="ECO:0008006" key="3">
    <source>
        <dbReference type="Google" id="ProtNLM"/>
    </source>
</evidence>
<dbReference type="EMBL" id="JAOZFC020000001">
    <property type="protein sequence ID" value="MDF9299416.1"/>
    <property type="molecule type" value="Genomic_DNA"/>
</dbReference>
<evidence type="ECO:0000313" key="1">
    <source>
        <dbReference type="EMBL" id="MDF9299416.1"/>
    </source>
</evidence>
<comment type="caution">
    <text evidence="1">The sequence shown here is derived from an EMBL/GenBank/DDBJ whole genome shotgun (WGS) entry which is preliminary data.</text>
</comment>
<dbReference type="RefSeq" id="WP_237667673.1">
    <property type="nucleotide sequence ID" value="NZ_JAOZFC020000001.1"/>
</dbReference>
<organism evidence="1 2">
    <name type="scientific">Weissella fermenti</name>
    <dbReference type="NCBI Taxonomy" id="2987699"/>
    <lineage>
        <taxon>Bacteria</taxon>
        <taxon>Bacillati</taxon>
        <taxon>Bacillota</taxon>
        <taxon>Bacilli</taxon>
        <taxon>Lactobacillales</taxon>
        <taxon>Lactobacillaceae</taxon>
        <taxon>Weissella</taxon>
    </lineage>
</organism>
<dbReference type="Proteomes" id="UP001146336">
    <property type="component" value="Unassembled WGS sequence"/>
</dbReference>
<reference evidence="1" key="1">
    <citation type="submission" date="2023-03" db="EMBL/GenBank/DDBJ databases">
        <title>Comparative genomics of Weissella fermenti BK2, and weissella type species.</title>
        <authorList>
            <person name="Lee J.K."/>
            <person name="Baek J.H."/>
            <person name="Kim J.M."/>
            <person name="Choi D.G."/>
            <person name="Jeon C.O."/>
        </authorList>
    </citation>
    <scope>NUCLEOTIDE SEQUENCE</scope>
    <source>
        <strain evidence="1">BK2</strain>
    </source>
</reference>
<evidence type="ECO:0000313" key="2">
    <source>
        <dbReference type="Proteomes" id="UP001146336"/>
    </source>
</evidence>
<gene>
    <name evidence="1" type="ORF">OIT47_003775</name>
</gene>
<proteinExistence type="predicted"/>
<sequence>MMAKKKKNTVGKWVKRIAAIFMLFLMLFGVFWAARSAFVQNEPTSAKKASKKSATSETNRIVEIDITNGDVYILPGTQTVAKDAETVKTIVKQDDGSYIITKSDGTKLKVLGNQVRQIIRAND</sequence>
<keyword evidence="2" id="KW-1185">Reference proteome</keyword>